<keyword evidence="1" id="KW-0732">Signal</keyword>
<accession>A0A9P4T9W8</accession>
<protein>
    <recommendedName>
        <fullName evidence="4">GPI anchored serine-threonine rich protein</fullName>
    </recommendedName>
</protein>
<dbReference type="Proteomes" id="UP000801428">
    <property type="component" value="Unassembled WGS sequence"/>
</dbReference>
<reference evidence="2" key="1">
    <citation type="submission" date="2019-04" db="EMBL/GenBank/DDBJ databases">
        <title>Sequencing of skin fungus with MAO and IRED activity.</title>
        <authorList>
            <person name="Marsaioli A.J."/>
            <person name="Bonatto J.M.C."/>
            <person name="Reis Junior O."/>
        </authorList>
    </citation>
    <scope>NUCLEOTIDE SEQUENCE</scope>
    <source>
        <strain evidence="2">30M1</strain>
    </source>
</reference>
<dbReference type="OrthoDB" id="2507140at2759"/>
<keyword evidence="3" id="KW-1185">Reference proteome</keyword>
<gene>
    <name evidence="2" type="ORF">E8E13_002972</name>
</gene>
<evidence type="ECO:0000313" key="3">
    <source>
        <dbReference type="Proteomes" id="UP000801428"/>
    </source>
</evidence>
<evidence type="ECO:0008006" key="4">
    <source>
        <dbReference type="Google" id="ProtNLM"/>
    </source>
</evidence>
<sequence length="162" mass="16171">MRSSAIFLSAIALASSAFAADSDKCAAQNIVDACVEGYQARIQSCQKNNNDWICLCDVYTDVLTCYNNCPDSNMKPPVQNQVTQYCTAAEPLRAAASSSMASVASVAKTATTAAPTSASASPTGSSAASASSAAAFATGAASSLTTPAGAAVVALFAAAGMF</sequence>
<dbReference type="EMBL" id="SWKU01000020">
    <property type="protein sequence ID" value="KAF2998165.1"/>
    <property type="molecule type" value="Genomic_DNA"/>
</dbReference>
<evidence type="ECO:0000313" key="2">
    <source>
        <dbReference type="EMBL" id="KAF2998165.1"/>
    </source>
</evidence>
<evidence type="ECO:0000256" key="1">
    <source>
        <dbReference type="SAM" id="SignalP"/>
    </source>
</evidence>
<dbReference type="AlphaFoldDB" id="A0A9P4T9W8"/>
<comment type="caution">
    <text evidence="2">The sequence shown here is derived from an EMBL/GenBank/DDBJ whole genome shotgun (WGS) entry which is preliminary data.</text>
</comment>
<name>A0A9P4T9W8_CURKU</name>
<proteinExistence type="predicted"/>
<organism evidence="2 3">
    <name type="scientific">Curvularia kusanoi</name>
    <name type="common">Cochliobolus kusanoi</name>
    <dbReference type="NCBI Taxonomy" id="90978"/>
    <lineage>
        <taxon>Eukaryota</taxon>
        <taxon>Fungi</taxon>
        <taxon>Dikarya</taxon>
        <taxon>Ascomycota</taxon>
        <taxon>Pezizomycotina</taxon>
        <taxon>Dothideomycetes</taxon>
        <taxon>Pleosporomycetidae</taxon>
        <taxon>Pleosporales</taxon>
        <taxon>Pleosporineae</taxon>
        <taxon>Pleosporaceae</taxon>
        <taxon>Curvularia</taxon>
    </lineage>
</organism>
<feature type="chain" id="PRO_5040127173" description="GPI anchored serine-threonine rich protein" evidence="1">
    <location>
        <begin position="20"/>
        <end position="162"/>
    </location>
</feature>
<feature type="signal peptide" evidence="1">
    <location>
        <begin position="1"/>
        <end position="19"/>
    </location>
</feature>